<gene>
    <name evidence="3" type="ORF">CRI94_14955</name>
</gene>
<feature type="domain" description="Glycosyltransferase subfamily 4-like N-terminal" evidence="2">
    <location>
        <begin position="14"/>
        <end position="179"/>
    </location>
</feature>
<keyword evidence="3" id="KW-0378">Hydrolase</keyword>
<proteinExistence type="predicted"/>
<dbReference type="Gene3D" id="3.40.50.2000">
    <property type="entry name" value="Glycogen Phosphorylase B"/>
    <property type="match status" value="2"/>
</dbReference>
<evidence type="ECO:0000313" key="4">
    <source>
        <dbReference type="Proteomes" id="UP000220102"/>
    </source>
</evidence>
<name>A0A2A8CV37_9BACT</name>
<dbReference type="GO" id="GO:0016787">
    <property type="term" value="F:hydrolase activity"/>
    <property type="evidence" value="ECO:0007669"/>
    <property type="project" value="UniProtKB-KW"/>
</dbReference>
<evidence type="ECO:0000259" key="2">
    <source>
        <dbReference type="Pfam" id="PF13439"/>
    </source>
</evidence>
<dbReference type="OrthoDB" id="596635at2"/>
<dbReference type="PANTHER" id="PTHR45947:SF3">
    <property type="entry name" value="SULFOQUINOVOSYL TRANSFERASE SQD2"/>
    <property type="match status" value="1"/>
</dbReference>
<comment type="caution">
    <text evidence="3">The sequence shown here is derived from an EMBL/GenBank/DDBJ whole genome shotgun (WGS) entry which is preliminary data.</text>
</comment>
<dbReference type="PANTHER" id="PTHR45947">
    <property type="entry name" value="SULFOQUINOVOSYL TRANSFERASE SQD2"/>
    <property type="match status" value="1"/>
</dbReference>
<feature type="domain" description="Glycosyl transferase family 1" evidence="1">
    <location>
        <begin position="195"/>
        <end position="356"/>
    </location>
</feature>
<reference evidence="3 4" key="1">
    <citation type="submission" date="2017-10" db="EMBL/GenBank/DDBJ databases">
        <title>Draft genome of Longibacter Salinarum.</title>
        <authorList>
            <person name="Goh K.M."/>
            <person name="Shamsir M.S."/>
            <person name="Lim S.W."/>
        </authorList>
    </citation>
    <scope>NUCLEOTIDE SEQUENCE [LARGE SCALE GENOMIC DNA]</scope>
    <source>
        <strain evidence="3 4">KCTC 52045</strain>
    </source>
</reference>
<dbReference type="GO" id="GO:0016758">
    <property type="term" value="F:hexosyltransferase activity"/>
    <property type="evidence" value="ECO:0007669"/>
    <property type="project" value="TreeGrafter"/>
</dbReference>
<keyword evidence="4" id="KW-1185">Reference proteome</keyword>
<accession>A0A2A8CV37</accession>
<sequence length="380" mass="41540">MRLLFVTQDFPPAVGGIQTYSWELVRRWSDVGAVHVIAPSHKDASDVDTSLSARVTRVPTAPETLPLRGIPSIIRVARSFQPDIAFHGQWHTLGASLLAQRLTGFPRRIVCAAHGRELLFNPLHSIPLVRSTYTLLRRSLLRIPDLFVPVSRYTADLLHSEGVDPARTHVMPNGVDPTRFQPLTHSNVRAQLDMADRPTLLTVGRLVPRKGLDTTICALRSVLKSVPDAQYLIVGSGPDQERLQHLVSHHDLTDSVHFIGRVAWDSLPQYYNAADVFVMPSREDPPDVEGFGLVFLEANACGTPVVGAAAGGVPDAIIDGVTGYLVPPADPDALADVLVDLLKHPARAREIGQVGRLHTEGEASWDHVANAMLHEIRATL</sequence>
<dbReference type="EMBL" id="PDEQ01000008">
    <property type="protein sequence ID" value="PEN12318.1"/>
    <property type="molecule type" value="Genomic_DNA"/>
</dbReference>
<dbReference type="Pfam" id="PF00534">
    <property type="entry name" value="Glycos_transf_1"/>
    <property type="match status" value="1"/>
</dbReference>
<evidence type="ECO:0000259" key="1">
    <source>
        <dbReference type="Pfam" id="PF00534"/>
    </source>
</evidence>
<dbReference type="AlphaFoldDB" id="A0A2A8CV37"/>
<dbReference type="CDD" id="cd03801">
    <property type="entry name" value="GT4_PimA-like"/>
    <property type="match status" value="1"/>
</dbReference>
<protein>
    <submittedName>
        <fullName evidence="3">Glycoside hydrolase</fullName>
    </submittedName>
</protein>
<dbReference type="SUPFAM" id="SSF53756">
    <property type="entry name" value="UDP-Glycosyltransferase/glycogen phosphorylase"/>
    <property type="match status" value="1"/>
</dbReference>
<dbReference type="InterPro" id="IPR028098">
    <property type="entry name" value="Glyco_trans_4-like_N"/>
</dbReference>
<dbReference type="RefSeq" id="WP_098077601.1">
    <property type="nucleotide sequence ID" value="NZ_PDEQ01000008.1"/>
</dbReference>
<dbReference type="Proteomes" id="UP000220102">
    <property type="component" value="Unassembled WGS sequence"/>
</dbReference>
<organism evidence="3 4">
    <name type="scientific">Longibacter salinarum</name>
    <dbReference type="NCBI Taxonomy" id="1850348"/>
    <lineage>
        <taxon>Bacteria</taxon>
        <taxon>Pseudomonadati</taxon>
        <taxon>Rhodothermota</taxon>
        <taxon>Rhodothermia</taxon>
        <taxon>Rhodothermales</taxon>
        <taxon>Salisaetaceae</taxon>
        <taxon>Longibacter</taxon>
    </lineage>
</organism>
<dbReference type="InterPro" id="IPR050194">
    <property type="entry name" value="Glycosyltransferase_grp1"/>
</dbReference>
<dbReference type="Pfam" id="PF13439">
    <property type="entry name" value="Glyco_transf_4"/>
    <property type="match status" value="1"/>
</dbReference>
<dbReference type="InterPro" id="IPR001296">
    <property type="entry name" value="Glyco_trans_1"/>
</dbReference>
<evidence type="ECO:0000313" key="3">
    <source>
        <dbReference type="EMBL" id="PEN12318.1"/>
    </source>
</evidence>